<dbReference type="InterPro" id="IPR050373">
    <property type="entry name" value="Fibrinogen_C-term_domain"/>
</dbReference>
<dbReference type="PROSITE" id="PS00514">
    <property type="entry name" value="FIBRINOGEN_C_1"/>
    <property type="match status" value="1"/>
</dbReference>
<proteinExistence type="predicted"/>
<evidence type="ECO:0000313" key="3">
    <source>
        <dbReference type="Proteomes" id="UP000694844"/>
    </source>
</evidence>
<dbReference type="KEGG" id="cvn:111111094"/>
<dbReference type="InterPro" id="IPR036056">
    <property type="entry name" value="Fibrinogen-like_C"/>
</dbReference>
<dbReference type="InterPro" id="IPR002181">
    <property type="entry name" value="Fibrinogen_a/b/g_C_dom"/>
</dbReference>
<dbReference type="GO" id="GO:0005615">
    <property type="term" value="C:extracellular space"/>
    <property type="evidence" value="ECO:0007669"/>
    <property type="project" value="TreeGrafter"/>
</dbReference>
<feature type="domain" description="Fibrinogen C-terminal" evidence="2">
    <location>
        <begin position="75"/>
        <end position="291"/>
    </location>
</feature>
<dbReference type="SUPFAM" id="SSF56496">
    <property type="entry name" value="Fibrinogen C-terminal domain-like"/>
    <property type="match status" value="1"/>
</dbReference>
<dbReference type="SMART" id="SM00186">
    <property type="entry name" value="FBG"/>
    <property type="match status" value="1"/>
</dbReference>
<dbReference type="Gene3D" id="3.90.215.10">
    <property type="entry name" value="Gamma Fibrinogen, chain A, domain 1"/>
    <property type="match status" value="1"/>
</dbReference>
<evidence type="ECO:0000259" key="2">
    <source>
        <dbReference type="PROSITE" id="PS51406"/>
    </source>
</evidence>
<dbReference type="OrthoDB" id="6121324at2759"/>
<dbReference type="AlphaFoldDB" id="A0A8B8BJV0"/>
<dbReference type="Proteomes" id="UP000694844">
    <property type="component" value="Chromosome 9"/>
</dbReference>
<protein>
    <submittedName>
        <fullName evidence="4">Ficolin-2-like</fullName>
    </submittedName>
</protein>
<dbReference type="GeneID" id="111111094"/>
<dbReference type="InterPro" id="IPR020837">
    <property type="entry name" value="Fibrinogen_CS"/>
</dbReference>
<gene>
    <name evidence="4" type="primary">LOC111111094</name>
</gene>
<reference evidence="4" key="1">
    <citation type="submission" date="2025-08" db="UniProtKB">
        <authorList>
            <consortium name="RefSeq"/>
        </authorList>
    </citation>
    <scope>IDENTIFICATION</scope>
    <source>
        <tissue evidence="4">Whole sample</tissue>
    </source>
</reference>
<dbReference type="PROSITE" id="PS51406">
    <property type="entry name" value="FIBRINOGEN_C_2"/>
    <property type="match status" value="1"/>
</dbReference>
<keyword evidence="1" id="KW-1015">Disulfide bond</keyword>
<evidence type="ECO:0000313" key="4">
    <source>
        <dbReference type="RefSeq" id="XP_022303573.1"/>
    </source>
</evidence>
<dbReference type="PANTHER" id="PTHR19143">
    <property type="entry name" value="FIBRINOGEN/TENASCIN/ANGIOPOEITIN"/>
    <property type="match status" value="1"/>
</dbReference>
<dbReference type="Pfam" id="PF00147">
    <property type="entry name" value="Fibrinogen_C"/>
    <property type="match status" value="1"/>
</dbReference>
<dbReference type="RefSeq" id="XP_022303573.1">
    <property type="nucleotide sequence ID" value="XM_022447865.1"/>
</dbReference>
<keyword evidence="3" id="KW-1185">Reference proteome</keyword>
<sequence length="291" mass="33567">MVLSAIAKNEFLFVQNGEIPSASCMLREDYLDNSTVSPGIQCGLKCNSDPLCVGVDITEAKPGTCRHLFGFPALIPTYTTSRQTARYQKSTSGNSIGTDYYCTVKLTNGHNISTLCHQGTHNWMLIQRRINGSVNFWRNWVDYENGFGSRESEFWIGNRNIYELTSDNFRYLRIEMMDHDCVWKYAEYSMFYIEDASDKYELHIAGYSGNAGDSMAYHNGMYFTTYDSDNDLSSISNCGQKRLGGWWYNACHRANLNGEYGNKNFSDGINWYHWRGFYYTMKEVRMMVRKP</sequence>
<dbReference type="PANTHER" id="PTHR19143:SF327">
    <property type="entry name" value="FI21813P1-RELATED"/>
    <property type="match status" value="1"/>
</dbReference>
<dbReference type="InterPro" id="IPR014716">
    <property type="entry name" value="Fibrinogen_a/b/g_C_1"/>
</dbReference>
<dbReference type="CDD" id="cd00087">
    <property type="entry name" value="FReD"/>
    <property type="match status" value="1"/>
</dbReference>
<accession>A0A8B8BJV0</accession>
<name>A0A8B8BJV0_CRAVI</name>
<organism evidence="3 4">
    <name type="scientific">Crassostrea virginica</name>
    <name type="common">Eastern oyster</name>
    <dbReference type="NCBI Taxonomy" id="6565"/>
    <lineage>
        <taxon>Eukaryota</taxon>
        <taxon>Metazoa</taxon>
        <taxon>Spiralia</taxon>
        <taxon>Lophotrochozoa</taxon>
        <taxon>Mollusca</taxon>
        <taxon>Bivalvia</taxon>
        <taxon>Autobranchia</taxon>
        <taxon>Pteriomorphia</taxon>
        <taxon>Ostreida</taxon>
        <taxon>Ostreoidea</taxon>
        <taxon>Ostreidae</taxon>
        <taxon>Crassostrea</taxon>
    </lineage>
</organism>
<evidence type="ECO:0000256" key="1">
    <source>
        <dbReference type="ARBA" id="ARBA00023157"/>
    </source>
</evidence>